<keyword evidence="3" id="KW-0809">Transit peptide</keyword>
<reference evidence="7 8" key="1">
    <citation type="submission" date="2020-08" db="EMBL/GenBank/DDBJ databases">
        <title>Genomic Encyclopedia of Type Strains, Phase IV (KMG-IV): sequencing the most valuable type-strain genomes for metagenomic binning, comparative biology and taxonomic classification.</title>
        <authorList>
            <person name="Goeker M."/>
        </authorList>
    </citation>
    <scope>NUCLEOTIDE SEQUENCE [LARGE SCALE GENOMIC DNA]</scope>
    <source>
        <strain evidence="7 8">DSM 29781</strain>
    </source>
</reference>
<dbReference type="Proteomes" id="UP000532440">
    <property type="component" value="Unassembled WGS sequence"/>
</dbReference>
<comment type="similarity">
    <text evidence="1">Belongs to the enoyl-CoA hydratase/isomerase family.</text>
</comment>
<accession>A0A7W8M9S1</accession>
<evidence type="ECO:0000256" key="3">
    <source>
        <dbReference type="ARBA" id="ARBA00022946"/>
    </source>
</evidence>
<keyword evidence="4" id="KW-0443">Lipid metabolism</keyword>
<dbReference type="GO" id="GO:0006631">
    <property type="term" value="P:fatty acid metabolic process"/>
    <property type="evidence" value="ECO:0007669"/>
    <property type="project" value="UniProtKB-KW"/>
</dbReference>
<sequence length="284" mass="30522">MSTASPVLSNASPVLSTASPVLSNASPVLSRRDRGAVAYVTLERPTAGNSLSGELIRALQAEFDRLMQDRSKRVVVLCGSGSRIFCAGHDLAEFQQHDDPAFHEGLSRECSTMMQTIRRLPQIVIARVDGIATAAGCQLVAAADLALASDRSRFATPGVNIGFWCWTPMVPISRSIAPKHALRMLATGEMLSAQSAVAIGLVNEIHTADTLDAEIDRLADLIASKSGHSLASGKAGFWTQLEMTEPQAYDYVCDQVRENIAHPDAKEGIQAFLEKRPPVWSNPA</sequence>
<gene>
    <name evidence="7" type="ORF">HNQ70_002930</name>
</gene>
<evidence type="ECO:0000256" key="2">
    <source>
        <dbReference type="ARBA" id="ARBA00022832"/>
    </source>
</evidence>
<evidence type="ECO:0000256" key="6">
    <source>
        <dbReference type="ARBA" id="ARBA00040545"/>
    </source>
</evidence>
<keyword evidence="2" id="KW-0276">Fatty acid metabolism</keyword>
<dbReference type="Gene3D" id="3.90.226.10">
    <property type="entry name" value="2-enoyl-CoA Hydratase, Chain A, domain 1"/>
    <property type="match status" value="1"/>
</dbReference>
<dbReference type="InterPro" id="IPR014748">
    <property type="entry name" value="Enoyl-CoA_hydra_C"/>
</dbReference>
<dbReference type="NCBIfam" id="NF006008">
    <property type="entry name" value="PRK08139.1"/>
    <property type="match status" value="1"/>
</dbReference>
<organism evidence="7 8">
    <name type="scientific">Quisquiliibacterium transsilvanicum</name>
    <dbReference type="NCBI Taxonomy" id="1549638"/>
    <lineage>
        <taxon>Bacteria</taxon>
        <taxon>Pseudomonadati</taxon>
        <taxon>Pseudomonadota</taxon>
        <taxon>Betaproteobacteria</taxon>
        <taxon>Burkholderiales</taxon>
        <taxon>Burkholderiaceae</taxon>
        <taxon>Quisquiliibacterium</taxon>
    </lineage>
</organism>
<comment type="caution">
    <text evidence="7">The sequence shown here is derived from an EMBL/GenBank/DDBJ whole genome shotgun (WGS) entry which is preliminary data.</text>
</comment>
<dbReference type="GO" id="GO:0016836">
    <property type="term" value="F:hydro-lyase activity"/>
    <property type="evidence" value="ECO:0007669"/>
    <property type="project" value="TreeGrafter"/>
</dbReference>
<dbReference type="PANTHER" id="PTHR43602">
    <property type="match status" value="1"/>
</dbReference>
<evidence type="ECO:0000313" key="8">
    <source>
        <dbReference type="Proteomes" id="UP000532440"/>
    </source>
</evidence>
<dbReference type="AlphaFoldDB" id="A0A7W8M9S1"/>
<comment type="function">
    <text evidence="5">May play a role in fatty acid biosynthesis and insulin sensitivity.</text>
</comment>
<dbReference type="EMBL" id="JACHGB010000005">
    <property type="protein sequence ID" value="MBB5272907.1"/>
    <property type="molecule type" value="Genomic_DNA"/>
</dbReference>
<protein>
    <recommendedName>
        <fullName evidence="6">Enoyl-CoA hydratase domain-containing protein 3, mitochondrial</fullName>
    </recommendedName>
</protein>
<proteinExistence type="inferred from homology"/>
<evidence type="ECO:0000256" key="1">
    <source>
        <dbReference type="ARBA" id="ARBA00005254"/>
    </source>
</evidence>
<keyword evidence="8" id="KW-1185">Reference proteome</keyword>
<dbReference type="SUPFAM" id="SSF52096">
    <property type="entry name" value="ClpP/crotonase"/>
    <property type="match status" value="1"/>
</dbReference>
<dbReference type="RefSeq" id="WP_183968902.1">
    <property type="nucleotide sequence ID" value="NZ_BAABEW010000012.1"/>
</dbReference>
<dbReference type="PANTHER" id="PTHR43602:SF1">
    <property type="entry name" value="ENOYL-COA HYDRATASE DOMAIN-CONTAINING PROTEIN 3, MITOCHONDRIAL"/>
    <property type="match status" value="1"/>
</dbReference>
<evidence type="ECO:0000256" key="4">
    <source>
        <dbReference type="ARBA" id="ARBA00023098"/>
    </source>
</evidence>
<dbReference type="CDD" id="cd06558">
    <property type="entry name" value="crotonase-like"/>
    <property type="match status" value="1"/>
</dbReference>
<dbReference type="Gene3D" id="1.10.12.10">
    <property type="entry name" value="Lyase 2-enoyl-coa Hydratase, Chain A, domain 2"/>
    <property type="match status" value="1"/>
</dbReference>
<dbReference type="InterPro" id="IPR029045">
    <property type="entry name" value="ClpP/crotonase-like_dom_sf"/>
</dbReference>
<evidence type="ECO:0000313" key="7">
    <source>
        <dbReference type="EMBL" id="MBB5272907.1"/>
    </source>
</evidence>
<evidence type="ECO:0000256" key="5">
    <source>
        <dbReference type="ARBA" id="ARBA00037410"/>
    </source>
</evidence>
<dbReference type="InterPro" id="IPR001753">
    <property type="entry name" value="Enoyl-CoA_hydra/iso"/>
</dbReference>
<dbReference type="Pfam" id="PF00378">
    <property type="entry name" value="ECH_1"/>
    <property type="match status" value="1"/>
</dbReference>
<name>A0A7W8M9S1_9BURK</name>
<dbReference type="InterPro" id="IPR052377">
    <property type="entry name" value="Mitochondrial_ECH-domain"/>
</dbReference>